<keyword evidence="2" id="KW-1185">Reference proteome</keyword>
<proteinExistence type="predicted"/>
<accession>A0A9X3X4Y4</accession>
<sequence length="260" mass="27924">MRKGLLVSLFVLIAGCTQGPDEPGPNEPVEQDEAFHPGLQYAGAIAIGNAGQPSIELSAPLFPDSVVFQQFQDASLYPTLSDADRDALLDDIRTFEQLVPLCAATHPAIKQQSPGGPPLTPAEIATNYDEVARCGYEDYGAKPYWVPEHVSDVDICSAKLGDDWRLPTEADVATLQESDFAFFQSTLAAQPGQDEFPVHFYYSLDVYVRGNDGALALGNLAPQTDHVVPLPVSGAAMNELYIGNGKPIGLRCLRLPSPAP</sequence>
<evidence type="ECO:0008006" key="3">
    <source>
        <dbReference type="Google" id="ProtNLM"/>
    </source>
</evidence>
<dbReference type="AlphaFoldDB" id="A0A9X3X4Y4"/>
<dbReference type="Proteomes" id="UP001151081">
    <property type="component" value="Unassembled WGS sequence"/>
</dbReference>
<dbReference type="RefSeq" id="WP_272419762.1">
    <property type="nucleotide sequence ID" value="NZ_JAGTJJ010000004.1"/>
</dbReference>
<gene>
    <name evidence="1" type="ORF">KEG57_13065</name>
</gene>
<dbReference type="PROSITE" id="PS51257">
    <property type="entry name" value="PROKAR_LIPOPROTEIN"/>
    <property type="match status" value="1"/>
</dbReference>
<dbReference type="EMBL" id="JAGTJJ010000004">
    <property type="protein sequence ID" value="MDC3981436.1"/>
    <property type="molecule type" value="Genomic_DNA"/>
</dbReference>
<comment type="caution">
    <text evidence="1">The sequence shown here is derived from an EMBL/GenBank/DDBJ whole genome shotgun (WGS) entry which is preliminary data.</text>
</comment>
<name>A0A9X3X4Y4_9BACT</name>
<reference evidence="1 2" key="1">
    <citation type="submission" date="2021-04" db="EMBL/GenBank/DDBJ databases">
        <title>Genome analysis of Polyangium sp.</title>
        <authorList>
            <person name="Li Y."/>
            <person name="Wang J."/>
        </authorList>
    </citation>
    <scope>NUCLEOTIDE SEQUENCE [LARGE SCALE GENOMIC DNA]</scope>
    <source>
        <strain evidence="1 2">SDU14</strain>
    </source>
</reference>
<protein>
    <recommendedName>
        <fullName evidence="3">Lipoprotein</fullName>
    </recommendedName>
</protein>
<organism evidence="1 2">
    <name type="scientific">Polyangium jinanense</name>
    <dbReference type="NCBI Taxonomy" id="2829994"/>
    <lineage>
        <taxon>Bacteria</taxon>
        <taxon>Pseudomonadati</taxon>
        <taxon>Myxococcota</taxon>
        <taxon>Polyangia</taxon>
        <taxon>Polyangiales</taxon>
        <taxon>Polyangiaceae</taxon>
        <taxon>Polyangium</taxon>
    </lineage>
</organism>
<evidence type="ECO:0000313" key="1">
    <source>
        <dbReference type="EMBL" id="MDC3981436.1"/>
    </source>
</evidence>
<evidence type="ECO:0000313" key="2">
    <source>
        <dbReference type="Proteomes" id="UP001151081"/>
    </source>
</evidence>